<evidence type="ECO:0000259" key="3">
    <source>
        <dbReference type="Pfam" id="PF20416"/>
    </source>
</evidence>
<feature type="region of interest" description="Disordered" evidence="1">
    <location>
        <begin position="1304"/>
        <end position="1326"/>
    </location>
</feature>
<dbReference type="Pfam" id="PF20416">
    <property type="entry name" value="UTP20"/>
    <property type="match status" value="1"/>
</dbReference>
<proteinExistence type="predicted"/>
<evidence type="ECO:0000256" key="1">
    <source>
        <dbReference type="SAM" id="MobiDB-lite"/>
    </source>
</evidence>
<feature type="region of interest" description="Disordered" evidence="1">
    <location>
        <begin position="463"/>
        <end position="486"/>
    </location>
</feature>
<feature type="domain" description="U3 small nucleolar RNA-associated protein 20 N-terminal" evidence="2">
    <location>
        <begin position="953"/>
        <end position="1581"/>
    </location>
</feature>
<accession>A0A6A4VLC1</accession>
<dbReference type="EMBL" id="VIIS01001719">
    <property type="protein sequence ID" value="KAF0293829.1"/>
    <property type="molecule type" value="Genomic_DNA"/>
</dbReference>
<dbReference type="InterPro" id="IPR016024">
    <property type="entry name" value="ARM-type_fold"/>
</dbReference>
<dbReference type="InterPro" id="IPR011989">
    <property type="entry name" value="ARM-like"/>
</dbReference>
<reference evidence="5 6" key="1">
    <citation type="submission" date="2019-07" db="EMBL/GenBank/DDBJ databases">
        <title>Draft genome assembly of a fouling barnacle, Amphibalanus amphitrite (Darwin, 1854): The first reference genome for Thecostraca.</title>
        <authorList>
            <person name="Kim W."/>
        </authorList>
    </citation>
    <scope>NUCLEOTIDE SEQUENCE [LARGE SCALE GENOMIC DNA]</scope>
    <source>
        <strain evidence="5">SNU_AA5</strain>
        <tissue evidence="5">Soma without cirri and trophi</tissue>
    </source>
</reference>
<feature type="domain" description="U3 small nucleolar RNA-associated protein 20 C-terminal" evidence="4">
    <location>
        <begin position="2504"/>
        <end position="2639"/>
    </location>
</feature>
<name>A0A6A4VLC1_AMPAM</name>
<dbReference type="GO" id="GO:0030686">
    <property type="term" value="C:90S preribosome"/>
    <property type="evidence" value="ECO:0007669"/>
    <property type="project" value="TreeGrafter"/>
</dbReference>
<feature type="region of interest" description="Disordered" evidence="1">
    <location>
        <begin position="904"/>
        <end position="946"/>
    </location>
</feature>
<evidence type="ECO:0000313" key="5">
    <source>
        <dbReference type="EMBL" id="KAF0293829.1"/>
    </source>
</evidence>
<feature type="compositionally biased region" description="Basic and acidic residues" evidence="1">
    <location>
        <begin position="904"/>
        <end position="922"/>
    </location>
</feature>
<feature type="compositionally biased region" description="Acidic residues" evidence="1">
    <location>
        <begin position="923"/>
        <end position="936"/>
    </location>
</feature>
<feature type="compositionally biased region" description="Acidic residues" evidence="1">
    <location>
        <begin position="790"/>
        <end position="833"/>
    </location>
</feature>
<dbReference type="InterPro" id="IPR057525">
    <property type="entry name" value="UTP20_C"/>
</dbReference>
<dbReference type="InterPro" id="IPR011430">
    <property type="entry name" value="UTP20_N"/>
</dbReference>
<dbReference type="GO" id="GO:0032040">
    <property type="term" value="C:small-subunit processome"/>
    <property type="evidence" value="ECO:0007669"/>
    <property type="project" value="TreeGrafter"/>
</dbReference>
<dbReference type="SUPFAM" id="SSF48371">
    <property type="entry name" value="ARM repeat"/>
    <property type="match status" value="2"/>
</dbReference>
<dbReference type="InterPro" id="IPR052575">
    <property type="entry name" value="SSU_processome_comp_20"/>
</dbReference>
<dbReference type="Proteomes" id="UP000440578">
    <property type="component" value="Unassembled WGS sequence"/>
</dbReference>
<evidence type="ECO:0000259" key="2">
    <source>
        <dbReference type="Pfam" id="PF07539"/>
    </source>
</evidence>
<dbReference type="Gene3D" id="1.25.10.10">
    <property type="entry name" value="Leucine-rich Repeat Variant"/>
    <property type="match status" value="1"/>
</dbReference>
<feature type="region of interest" description="Disordered" evidence="1">
    <location>
        <begin position="1758"/>
        <end position="1799"/>
    </location>
</feature>
<feature type="compositionally biased region" description="Basic and acidic residues" evidence="1">
    <location>
        <begin position="2727"/>
        <end position="2742"/>
    </location>
</feature>
<organism evidence="5 6">
    <name type="scientific">Amphibalanus amphitrite</name>
    <name type="common">Striped barnacle</name>
    <name type="synonym">Balanus amphitrite</name>
    <dbReference type="NCBI Taxonomy" id="1232801"/>
    <lineage>
        <taxon>Eukaryota</taxon>
        <taxon>Metazoa</taxon>
        <taxon>Ecdysozoa</taxon>
        <taxon>Arthropoda</taxon>
        <taxon>Crustacea</taxon>
        <taxon>Multicrustacea</taxon>
        <taxon>Cirripedia</taxon>
        <taxon>Thoracica</taxon>
        <taxon>Thoracicalcarea</taxon>
        <taxon>Balanomorpha</taxon>
        <taxon>Balanoidea</taxon>
        <taxon>Balanidae</taxon>
        <taxon>Amphibalaninae</taxon>
        <taxon>Amphibalanus</taxon>
    </lineage>
</organism>
<sequence>MGAGDKKLENRYKFKTFSERIAEISVNVAQNVSLPRNETPEDADTFFFEELQKWVDLNLTEHYADFQNELGPDVQSFAQLLHRKDEIIELLKKHLSVENSLALQPLLALLSALARDLRADLGPQFPALFELLCRLLDTRDPERLQWLFTCLAHLYKQLWRHLVANIEQTYRMYRQLLSGGRPDHVVRFAAESFAFVCRKVKDKSKFFGFVYTKLKSDPSQATGVGRLVFETLRGVRGHLHTEAAAVLRVQLELLGSERLPAELVQQALNVALLAAARHVTRENAAPIWTELWAAVERCPSDRPDLLHRLLSLLLSVTTFRGGAVITDAADCARRCGRLLATSALPEEAGAAGADLAAKLLSVENARLATADAVKLVNQALRGPQPPGTLLRLCGHLLGLAELEGRLLPELLTLLHRLPADSASEALRLLSRLVLLRRPPPETGESWADWRQYPIDFNFIRQKQAAPRRSARRRTVGSDDPPESPQSSVCALVERLLRPADDSGPPAPSADLTAALLVVPHLRPPPEDAAVAVWALWHRLADQLLEQEADHLTDDRPDPVSSVRLVVPPLPPSLHAQLALFSQLTETALRLDAADAAAAWRTALKLAGSRRLASSAHLLRILDLLLTAAEPELRTDELLLELYQTLGHNLASPHHKLRALTLHLLSLFDPALPPPPADGPPRTARSVFTTCWMAEQQPADIQSYKERLKFLQLLDAEYIAASLPVCGDFSAAPLLYLLGTLHVPFRLLWKPCQELAAAHCHRLSTERLAELWGHLTKEAAEAARKQMMPEMEGEEGEDESEKEETGEAEENEGETEEMETEQSDAAEAEREELEELDERLAALDDRLDFVNFRLLLWQMSADLCSLLEPICGPQLISELFSFLDREFFSSDMSFAREQDLLDRRRPAQEGHFRKQKGDTSGDDRGDEDVEEDEEEEEERPRKKKGGDKKKGIVQALCAHLTVMSKMTSLRRSEKSTQLFETFLHFLTHKRSDVQKVALECVYAYKAKGLNPYRETLFSLMEDNNFKTTLTSFSIDTESGILKPEHRPHVLPVLTRILYGRMRTSTGKGAASRDNAAARRRVIVGFLAGCRSEEVDQFLDLTLAALAARVKPDPVQMVREVTEAADPRHALPLRQLQSALLLLTAVFFKLGSRLQPSVPRLLRLLLGAAAHVSALLAQQQRLPVWHVRTLKKIRGMILACLSDMFERFDTYPWSAEETEAVFIASVWPSLPKLTQESTTAPTGLLKLFLVWASSPRYFPLLVKETAEPPRLSPLWCMLSLLTVRGCHSSVTAAVVRAAEQLLSERAPPPTLSTIDEDGEPSEEPLPPLTVTGLPEWATEAAAVTGPTAVAENVTPLLEYLRNRLQSGGAARLSTTELTVLSSVCRLEAGPAREHAASLASLLLPVLGSARPPPEGRQRQLLVTLRHLLSAADRSVQFVRSLSSLLSHLPNRESHLAVVGCLRTIGERDPAVRPLAETVDALSAMDPKQVDEPDFDRRLVEYGRVNERLRHAELLEEDFLRLVVHCCLWSLEHEADLALRDSSTFCLQEVARSVGRLLTTHRSAAVAFLSACLLPALRRRLRSKEDQLRHDTVAVLQVVVQSSAEHMPKLAELAQLSNATDSEHDFFENIRHIQVHRRTRALKRVVEGLTDGSLRMRADVVTNYILPLGNVYLFNEKYAKYTGLTDIAVRLIGIVSGRMSWHQYQAFLRHFLALLPTCSRQRDAVKVLVAVLDAFPFDLSSVAPDVTMSIISATRADERGWKTRRQEAAVPEVNGPPTEQPARVEKEEAEDSEPAEGETALGQEAAAEPLEPAAVEVPEEEGTPAAAGPVAQSAKQAELICRTLIRTTLPGLHAGLVRRARGDEQHATNKTLDPDEERSQRLPLALAMIKLLQKLPEGILGANVASVLTRVCELLRSKTPSVREAARETLLRCLRALGPAHLPLALSELRAVSGRGYQQHVMVFTTHALLRGMCEQLKAGDLDPCASDVVDICHMELFGQTAEEKEVQKITSKTAEAKGVKSYKMLHILAQYITEPYLHALIAPLQEWALSSRTAKAAGKVAECLRHACSGLVENTGLETPALLVLGHGLVSQSLPVPDSVKKDGSGKKAKTKPLPYWLQRPDMLLIQKPPPRHGAPARLNSTVNAHLLVDFGLQLLSALLRKGRVVATESRHVSMLDPFVPLLVGCLSEPSVPLVTVCLRCWTHLLTFPLPSLPGQLAAVSGALFTLLHKYAAPGLASGENGDMVAVTFRAVTVLVRDVTAYTLTEEQLRVLLTYAEQDLLDAGRRGTAFQLLRAVFSRKLHAPELAEVVRHLAKLVVTADGDQPRAQARSVLMQYLLDYPLGDKVKKHVMFFLQQLGYDRESGRLAALDMIADVCRQFPQGLLSSQAPLLFVYLSARLVSEPSPTGRRRVASTITALLQRVTAERRRHLLDMTLTWLRGEDAAKKVEQGRMAAQLVGLFLSDAADVTDSEVDLMLPELCGRMDPELNDFFGSAPQAELNGSPEQHTDHLLYQLLGSLLKLLTLCPQAMTAAHRHAALMTRAWGHIKQYLLHPHAWVRLAAGRLYGLLLSRLEPASVAACLTSPTASPARETAVPPYLHSDTGRRLRGLALDLCVQLNSELLSQQLADQCVKNLVWIAKVLICAGALDPGSDHPEPSPAGVKRPRRDSDSAASGRKRTESGSPRKRTDSESSVGRKRTDSESSTGRKRRDSESKSGRKRTDSESSLGRKRSDSESRSGRKRTESESSVTESESTLSLRWLTRRLRREVNAEVVKSPRITLRRCSVFKWMAAVAMSLDSQLAPFLHLLLPPLVREITDPSAPLELKTLATEVTDLMKRSVGVETFTAAYTRAQLVLSQRKAERRIQRKQQLVTNPVKTARMKMQKHIKKRAAKKRKIMQDKQVGFKRRKVSNMG</sequence>
<keyword evidence="6" id="KW-1185">Reference proteome</keyword>
<feature type="region of interest" description="Disordered" evidence="1">
    <location>
        <begin position="1853"/>
        <end position="1875"/>
    </location>
</feature>
<feature type="domain" description="U3 small nucleolar RNA-associated protein 20" evidence="3">
    <location>
        <begin position="1873"/>
        <end position="2088"/>
    </location>
</feature>
<evidence type="ECO:0000313" key="6">
    <source>
        <dbReference type="Proteomes" id="UP000440578"/>
    </source>
</evidence>
<dbReference type="Pfam" id="PF07539">
    <property type="entry name" value="UTP20_N"/>
    <property type="match status" value="1"/>
</dbReference>
<feature type="domain" description="U3 small nucleolar RNA-associated protein 20 C-terminal" evidence="4">
    <location>
        <begin position="2754"/>
        <end position="2895"/>
    </location>
</feature>
<feature type="region of interest" description="Disordered" evidence="1">
    <location>
        <begin position="2645"/>
        <end position="2750"/>
    </location>
</feature>
<feature type="region of interest" description="Disordered" evidence="1">
    <location>
        <begin position="781"/>
        <end position="833"/>
    </location>
</feature>
<comment type="caution">
    <text evidence="5">The sequence shown here is derived from an EMBL/GenBank/DDBJ whole genome shotgun (WGS) entry which is preliminary data.</text>
</comment>
<feature type="compositionally biased region" description="Acidic residues" evidence="1">
    <location>
        <begin position="1784"/>
        <end position="1793"/>
    </location>
</feature>
<feature type="compositionally biased region" description="Basic and acidic residues" evidence="1">
    <location>
        <begin position="2707"/>
        <end position="2720"/>
    </location>
</feature>
<dbReference type="InterPro" id="IPR046523">
    <property type="entry name" value="UTP20_dom"/>
</dbReference>
<dbReference type="PANTHER" id="PTHR17695">
    <property type="entry name" value="SMALL SUBUNIT PROCESSOME COMPONENT 20 HOMOLOG"/>
    <property type="match status" value="1"/>
</dbReference>
<dbReference type="Pfam" id="PF23099">
    <property type="entry name" value="UTP20_C"/>
    <property type="match status" value="2"/>
</dbReference>
<protein>
    <submittedName>
        <fullName evidence="5">Small subunit processome component 20</fullName>
    </submittedName>
</protein>
<dbReference type="PANTHER" id="PTHR17695:SF11">
    <property type="entry name" value="SMALL SUBUNIT PROCESSOME COMPONENT 20 HOMOLOG"/>
    <property type="match status" value="1"/>
</dbReference>
<gene>
    <name evidence="5" type="primary">Utp20_1</name>
    <name evidence="5" type="ORF">FJT64_008465</name>
</gene>
<evidence type="ECO:0000259" key="4">
    <source>
        <dbReference type="Pfam" id="PF23099"/>
    </source>
</evidence>
<dbReference type="OrthoDB" id="360653at2759"/>